<evidence type="ECO:0000313" key="4">
    <source>
        <dbReference type="Proteomes" id="UP000729402"/>
    </source>
</evidence>
<reference evidence="3" key="2">
    <citation type="submission" date="2021-02" db="EMBL/GenBank/DDBJ databases">
        <authorList>
            <person name="Kimball J.A."/>
            <person name="Haas M.W."/>
            <person name="Macchietto M."/>
            <person name="Kono T."/>
            <person name="Duquette J."/>
            <person name="Shao M."/>
        </authorList>
    </citation>
    <scope>NUCLEOTIDE SEQUENCE</scope>
    <source>
        <tissue evidence="3">Fresh leaf tissue</tissue>
    </source>
</reference>
<dbReference type="EMBL" id="JAAALK010000283">
    <property type="protein sequence ID" value="KAG8072805.1"/>
    <property type="molecule type" value="Genomic_DNA"/>
</dbReference>
<keyword evidence="2" id="KW-0472">Membrane</keyword>
<dbReference type="PANTHER" id="PTHR37224">
    <property type="entry name" value="OS02G0804400 PROTEIN"/>
    <property type="match status" value="1"/>
</dbReference>
<feature type="compositionally biased region" description="Low complexity" evidence="1">
    <location>
        <begin position="1"/>
        <end position="19"/>
    </location>
</feature>
<dbReference type="Proteomes" id="UP000729402">
    <property type="component" value="Unassembled WGS sequence"/>
</dbReference>
<keyword evidence="2" id="KW-0812">Transmembrane</keyword>
<reference evidence="3" key="1">
    <citation type="journal article" date="2021" name="bioRxiv">
        <title>Whole Genome Assembly and Annotation of Northern Wild Rice, Zizania palustris L., Supports a Whole Genome Duplication in the Zizania Genus.</title>
        <authorList>
            <person name="Haas M."/>
            <person name="Kono T."/>
            <person name="Macchietto M."/>
            <person name="Millas R."/>
            <person name="McGilp L."/>
            <person name="Shao M."/>
            <person name="Duquette J."/>
            <person name="Hirsch C.N."/>
            <person name="Kimball J."/>
        </authorList>
    </citation>
    <scope>NUCLEOTIDE SEQUENCE</scope>
    <source>
        <tissue evidence="3">Fresh leaf tissue</tissue>
    </source>
</reference>
<keyword evidence="2" id="KW-1133">Transmembrane helix</keyword>
<keyword evidence="4" id="KW-1185">Reference proteome</keyword>
<organism evidence="3 4">
    <name type="scientific">Zizania palustris</name>
    <name type="common">Northern wild rice</name>
    <dbReference type="NCBI Taxonomy" id="103762"/>
    <lineage>
        <taxon>Eukaryota</taxon>
        <taxon>Viridiplantae</taxon>
        <taxon>Streptophyta</taxon>
        <taxon>Embryophyta</taxon>
        <taxon>Tracheophyta</taxon>
        <taxon>Spermatophyta</taxon>
        <taxon>Magnoliopsida</taxon>
        <taxon>Liliopsida</taxon>
        <taxon>Poales</taxon>
        <taxon>Poaceae</taxon>
        <taxon>BOP clade</taxon>
        <taxon>Oryzoideae</taxon>
        <taxon>Oryzeae</taxon>
        <taxon>Zizaniinae</taxon>
        <taxon>Zizania</taxon>
    </lineage>
</organism>
<sequence length="128" mass="13550">MASACAVSVAGAAPSSPAGKRGRNSPPRRSFPQCRDLRRRPRHRGVAARFSRDTADAEAEADSGRIEDDSSYLWKLGIGSVGGAAAIKYGSILLPDITRPGIVQALVMVFVPVAVAALLLFKESSRED</sequence>
<evidence type="ECO:0000256" key="1">
    <source>
        <dbReference type="SAM" id="MobiDB-lite"/>
    </source>
</evidence>
<feature type="compositionally biased region" description="Basic residues" evidence="1">
    <location>
        <begin position="37"/>
        <end position="46"/>
    </location>
</feature>
<feature type="transmembrane region" description="Helical" evidence="2">
    <location>
        <begin position="101"/>
        <end position="121"/>
    </location>
</feature>
<evidence type="ECO:0000256" key="2">
    <source>
        <dbReference type="SAM" id="Phobius"/>
    </source>
</evidence>
<name>A0A8J5T2W0_ZIZPA</name>
<feature type="region of interest" description="Disordered" evidence="1">
    <location>
        <begin position="1"/>
        <end position="65"/>
    </location>
</feature>
<comment type="caution">
    <text evidence="3">The sequence shown here is derived from an EMBL/GenBank/DDBJ whole genome shotgun (WGS) entry which is preliminary data.</text>
</comment>
<dbReference type="OrthoDB" id="666144at2759"/>
<dbReference type="AlphaFoldDB" id="A0A8J5T2W0"/>
<proteinExistence type="predicted"/>
<protein>
    <submittedName>
        <fullName evidence="3">Uncharacterized protein</fullName>
    </submittedName>
</protein>
<accession>A0A8J5T2W0</accession>
<evidence type="ECO:0000313" key="3">
    <source>
        <dbReference type="EMBL" id="KAG8072805.1"/>
    </source>
</evidence>
<gene>
    <name evidence="3" type="ORF">GUJ93_ZPchr0006g44520</name>
</gene>